<reference evidence="9" key="1">
    <citation type="submission" date="2009-07" db="EMBL/GenBank/DDBJ databases">
        <title>Complete genome sequence of Rothia mucilaginosa DJ.</title>
        <authorList>
            <person name="Yamane K."/>
            <person name="Nambu T."/>
            <person name="Mashimo C."/>
            <person name="Sugimori C."/>
            <person name="Yamanaka T."/>
            <person name="Leung K."/>
            <person name="Fukushima H."/>
        </authorList>
    </citation>
    <scope>NUCLEOTIDE SEQUENCE [LARGE SCALE GENOMIC DNA]</scope>
    <source>
        <strain evidence="9">DY-18</strain>
    </source>
</reference>
<evidence type="ECO:0000256" key="2">
    <source>
        <dbReference type="ARBA" id="ARBA00011006"/>
    </source>
</evidence>
<dbReference type="EMBL" id="AP011540">
    <property type="protein sequence ID" value="BAI64409.1"/>
    <property type="molecule type" value="Genomic_DNA"/>
</dbReference>
<feature type="transmembrane region" description="Helical" evidence="7">
    <location>
        <begin position="48"/>
        <end position="68"/>
    </location>
</feature>
<name>D2NRY3_ROTMD</name>
<evidence type="ECO:0000256" key="6">
    <source>
        <dbReference type="ARBA" id="ARBA00023136"/>
    </source>
</evidence>
<keyword evidence="6 7" id="KW-0472">Membrane</keyword>
<keyword evidence="4 7" id="KW-0812">Transmembrane</keyword>
<keyword evidence="5 7" id="KW-1133">Transmembrane helix</keyword>
<accession>D2NRY3</accession>
<evidence type="ECO:0000256" key="5">
    <source>
        <dbReference type="ARBA" id="ARBA00022989"/>
    </source>
</evidence>
<comment type="similarity">
    <text evidence="2">Belongs to the UPF0410 family.</text>
</comment>
<comment type="subcellular location">
    <subcellularLocation>
        <location evidence="1">Cell membrane</location>
        <topology evidence="1">Multi-pass membrane protein</topology>
    </subcellularLocation>
</comment>
<dbReference type="PANTHER" id="PTHR33884">
    <property type="entry name" value="UPF0410 PROTEIN YMGE"/>
    <property type="match status" value="1"/>
</dbReference>
<dbReference type="AlphaFoldDB" id="D2NRY3"/>
<evidence type="ECO:0000256" key="1">
    <source>
        <dbReference type="ARBA" id="ARBA00004651"/>
    </source>
</evidence>
<reference evidence="8 9" key="3">
    <citation type="journal article" date="2010" name="Sequencing">
        <title>Complete Genome Sequence of Rothia mucilaginosa DY-18: A Clinical Isolate with Dense Meshwork-Like Structures from a Persistent Apical Periodontitis Lesion.</title>
        <authorList>
            <person name="Yamane K."/>
            <person name="Nambu T."/>
            <person name="Yamanaka T."/>
            <person name="Mashimo C."/>
            <person name="Sugimori C."/>
            <person name="Leung K.-P."/>
            <person name="Fukushima H."/>
        </authorList>
    </citation>
    <scope>NUCLEOTIDE SEQUENCE [LARGE SCALE GENOMIC DNA]</scope>
    <source>
        <strain evidence="8 9">DY-18</strain>
    </source>
</reference>
<keyword evidence="3" id="KW-1003">Cell membrane</keyword>
<evidence type="ECO:0000256" key="7">
    <source>
        <dbReference type="SAM" id="Phobius"/>
    </source>
</evidence>
<dbReference type="GO" id="GO:0005886">
    <property type="term" value="C:plasma membrane"/>
    <property type="evidence" value="ECO:0007669"/>
    <property type="project" value="UniProtKB-SubCell"/>
</dbReference>
<organism evidence="8 9">
    <name type="scientific">Rothia mucilaginosa (strain DY-18)</name>
    <name type="common">Stomatococcus mucilaginosus</name>
    <dbReference type="NCBI Taxonomy" id="680646"/>
    <lineage>
        <taxon>Bacteria</taxon>
        <taxon>Bacillati</taxon>
        <taxon>Actinomycetota</taxon>
        <taxon>Actinomycetes</taxon>
        <taxon>Micrococcales</taxon>
        <taxon>Micrococcaceae</taxon>
        <taxon>Rothia</taxon>
    </lineage>
</organism>
<dbReference type="InterPro" id="IPR007341">
    <property type="entry name" value="Transgly_assoc"/>
</dbReference>
<dbReference type="KEGG" id="rmu:RMDY18_05770"/>
<dbReference type="eggNOG" id="COG2261">
    <property type="taxonomic scope" value="Bacteria"/>
</dbReference>
<evidence type="ECO:0000313" key="9">
    <source>
        <dbReference type="Proteomes" id="UP000001883"/>
    </source>
</evidence>
<protein>
    <submittedName>
        <fullName evidence="8">Predicted membrane protein</fullName>
    </submittedName>
</protein>
<gene>
    <name evidence="8" type="ordered locus">RMDY18_05770</name>
</gene>
<feature type="transmembrane region" description="Helical" evidence="7">
    <location>
        <begin position="80"/>
        <end position="100"/>
    </location>
</feature>
<evidence type="ECO:0000256" key="4">
    <source>
        <dbReference type="ARBA" id="ARBA00022692"/>
    </source>
</evidence>
<dbReference type="Proteomes" id="UP000001883">
    <property type="component" value="Chromosome"/>
</dbReference>
<evidence type="ECO:0000256" key="3">
    <source>
        <dbReference type="ARBA" id="ARBA00022475"/>
    </source>
</evidence>
<sequence length="104" mass="11429">MKITYYLPQWQIYKPKEITMGTFIGTIITGAIIGALARFFMRGRQNISILWTIICGAVGAAIGTWAATQLGVADTSGIDWIRWIISIIAAMLTISLYMGLTGKK</sequence>
<reference evidence="8 9" key="2">
    <citation type="journal article" date="2010" name="J Osaka Dent Univ">
        <title>Isolation and identification of Rothia mucilaginosa from persistent apical periodontitis lesions.</title>
        <authorList>
            <person name="Yamane K."/>
            <person name="Yoshida M."/>
            <person name="Fujihira T."/>
            <person name="Baba T."/>
            <person name="Tsuji N."/>
            <person name="Hayashi H."/>
            <person name="Sugimori C."/>
            <person name="Yamanaka T."/>
            <person name="Mashimo C."/>
            <person name="Nambu T."/>
            <person name="Kawai H."/>
            <person name="Fukushima H."/>
        </authorList>
    </citation>
    <scope>NUCLEOTIDE SEQUENCE [LARGE SCALE GENOMIC DNA]</scope>
    <source>
        <strain evidence="8 9">DY-18</strain>
    </source>
</reference>
<evidence type="ECO:0000313" key="8">
    <source>
        <dbReference type="EMBL" id="BAI64409.1"/>
    </source>
</evidence>
<feature type="transmembrane region" description="Helical" evidence="7">
    <location>
        <begin position="20"/>
        <end position="41"/>
    </location>
</feature>
<proteinExistence type="inferred from homology"/>
<keyword evidence="9" id="KW-1185">Reference proteome</keyword>
<dbReference type="Pfam" id="PF04226">
    <property type="entry name" value="Transgly_assoc"/>
    <property type="match status" value="1"/>
</dbReference>
<dbReference type="PANTHER" id="PTHR33884:SF3">
    <property type="entry name" value="UPF0410 PROTEIN YMGE"/>
    <property type="match status" value="1"/>
</dbReference>
<dbReference type="HOGENOM" id="CLU_160040_1_1_11"/>